<dbReference type="SUPFAM" id="SSF141868">
    <property type="entry name" value="EAL domain-like"/>
    <property type="match status" value="1"/>
</dbReference>
<dbReference type="SMART" id="SM00267">
    <property type="entry name" value="GGDEF"/>
    <property type="match status" value="1"/>
</dbReference>
<dbReference type="InterPro" id="IPR035919">
    <property type="entry name" value="EAL_sf"/>
</dbReference>
<dbReference type="InterPro" id="IPR000014">
    <property type="entry name" value="PAS"/>
</dbReference>
<organism evidence="5 6">
    <name type="scientific">Bradyrhizobium frederickii</name>
    <dbReference type="NCBI Taxonomy" id="2560054"/>
    <lineage>
        <taxon>Bacteria</taxon>
        <taxon>Pseudomonadati</taxon>
        <taxon>Pseudomonadota</taxon>
        <taxon>Alphaproteobacteria</taxon>
        <taxon>Hyphomicrobiales</taxon>
        <taxon>Nitrobacteraceae</taxon>
        <taxon>Bradyrhizobium</taxon>
    </lineage>
</organism>
<dbReference type="InterPro" id="IPR000160">
    <property type="entry name" value="GGDEF_dom"/>
</dbReference>
<dbReference type="InterPro" id="IPR001610">
    <property type="entry name" value="PAC"/>
</dbReference>
<dbReference type="InterPro" id="IPR052155">
    <property type="entry name" value="Biofilm_reg_signaling"/>
</dbReference>
<dbReference type="SMART" id="SM00091">
    <property type="entry name" value="PAS"/>
    <property type="match status" value="1"/>
</dbReference>
<comment type="caution">
    <text evidence="5">The sequence shown here is derived from an EMBL/GenBank/DDBJ whole genome shotgun (WGS) entry which is preliminary data.</text>
</comment>
<dbReference type="Proteomes" id="UP000298225">
    <property type="component" value="Unassembled WGS sequence"/>
</dbReference>
<name>A0A4Y9L4B6_9BRAD</name>
<dbReference type="InterPro" id="IPR029787">
    <property type="entry name" value="Nucleotide_cyclase"/>
</dbReference>
<dbReference type="Pfam" id="PF08448">
    <property type="entry name" value="PAS_4"/>
    <property type="match status" value="1"/>
</dbReference>
<dbReference type="Gene3D" id="3.20.20.450">
    <property type="entry name" value="EAL domain"/>
    <property type="match status" value="1"/>
</dbReference>
<evidence type="ECO:0000259" key="4">
    <source>
        <dbReference type="PROSITE" id="PS50887"/>
    </source>
</evidence>
<dbReference type="SMART" id="SM00086">
    <property type="entry name" value="PAC"/>
    <property type="match status" value="1"/>
</dbReference>
<sequence length="745" mass="81793">MGPGNTIHAAMSEVLPSAESRPASRSAIGPRGSPAMDWERLVHAAIESSSHGLCVFDERSRLVIGNELHRSLYGLTHSQVAAGTHVQDLLVSRYAGAHGMSAGARIAEYMAAIQLRAEFRTSYALEGGTVIELDMHPMEGGGFVERHRDITQLRLAELRAEAARQELIEKQYAIDQAVIVAVTDVRGTITYANDRLCEISGYNRDELIGSNHRILKSGVHSREFFRQMYRQLARGRVWRGELCNKAKGGSLYWVDTVITPQLGPEGKPVAYMAIRVDITARKNAEALVHYAARHDALTGLLNRAALLEELSNRLARANANEQELIVYLLDLDGFKWVNDTLGHAAGDALLRQLSRRLKSVSADGDLIARLGGDEFAIVQFNAGEGREQAERLAITLLEIVAIPFSIAAQDVSVGVSIGLALAPRHGSTASELLYKADLALYRVKAEGRNGYRFFEEEMHRNAQARNRRVGELRESVARGDFELHYQPIFDAKTLQPRVMEALVRWRHPSQGLLYPDRFIGLAEETGLMEPLGRWILRQACADAASWPKGIKVAVNLSPAQFQGPALFDDVLRALLETGLSPDRLEFEVTESILLQEKEENLLLFRHLKNIGITIALDDFGVGYASLGSVVSFPFDKVKIDRSFTKGLVTNPANRTVVASIMTLAAGLGVQVTAEGVETEEQLHYLRGQGLDLVQGYLLGRPASADLNEWVRAIPAGAPQGSHHLACDGRQVEQEPVSPPHAAASC</sequence>
<accession>A0A4Y9L4B6</accession>
<dbReference type="SUPFAM" id="SSF55785">
    <property type="entry name" value="PYP-like sensor domain (PAS domain)"/>
    <property type="match status" value="1"/>
</dbReference>
<proteinExistence type="predicted"/>
<evidence type="ECO:0000313" key="6">
    <source>
        <dbReference type="Proteomes" id="UP000298225"/>
    </source>
</evidence>
<dbReference type="InterPro" id="IPR000700">
    <property type="entry name" value="PAS-assoc_C"/>
</dbReference>
<evidence type="ECO:0000259" key="1">
    <source>
        <dbReference type="PROSITE" id="PS50112"/>
    </source>
</evidence>
<dbReference type="PROSITE" id="PS50887">
    <property type="entry name" value="GGDEF"/>
    <property type="match status" value="1"/>
</dbReference>
<dbReference type="InterPro" id="IPR013656">
    <property type="entry name" value="PAS_4"/>
</dbReference>
<dbReference type="Pfam" id="PF00990">
    <property type="entry name" value="GGDEF"/>
    <property type="match status" value="1"/>
</dbReference>
<keyword evidence="6" id="KW-1185">Reference proteome</keyword>
<evidence type="ECO:0000259" key="3">
    <source>
        <dbReference type="PROSITE" id="PS50883"/>
    </source>
</evidence>
<dbReference type="NCBIfam" id="TIGR00229">
    <property type="entry name" value="sensory_box"/>
    <property type="match status" value="1"/>
</dbReference>
<feature type="domain" description="PAC" evidence="2">
    <location>
        <begin position="236"/>
        <end position="290"/>
    </location>
</feature>
<dbReference type="InterPro" id="IPR001633">
    <property type="entry name" value="EAL_dom"/>
</dbReference>
<dbReference type="PROSITE" id="PS50113">
    <property type="entry name" value="PAC"/>
    <property type="match status" value="1"/>
</dbReference>
<reference evidence="5 6" key="1">
    <citation type="submission" date="2019-03" db="EMBL/GenBank/DDBJ databases">
        <title>Bradyrhizobium strains diversity isolated from Chamaecrista fasciculata.</title>
        <authorList>
            <person name="Urquiaga M.C.O."/>
            <person name="Hungria M."/>
            <person name="Delamuta J.R.M."/>
        </authorList>
    </citation>
    <scope>NUCLEOTIDE SEQUENCE [LARGE SCALE GENOMIC DNA]</scope>
    <source>
        <strain evidence="5 6">CNPSo 3424</strain>
    </source>
</reference>
<dbReference type="PANTHER" id="PTHR44757:SF4">
    <property type="entry name" value="DIGUANYLATE CYCLASE DGCE-RELATED"/>
    <property type="match status" value="1"/>
</dbReference>
<dbReference type="SUPFAM" id="SSF55073">
    <property type="entry name" value="Nucleotide cyclase"/>
    <property type="match status" value="1"/>
</dbReference>
<dbReference type="PANTHER" id="PTHR44757">
    <property type="entry name" value="DIGUANYLATE CYCLASE DGCP"/>
    <property type="match status" value="1"/>
</dbReference>
<dbReference type="CDD" id="cd00130">
    <property type="entry name" value="PAS"/>
    <property type="match status" value="1"/>
</dbReference>
<feature type="domain" description="PAS" evidence="1">
    <location>
        <begin position="180"/>
        <end position="211"/>
    </location>
</feature>
<protein>
    <submittedName>
        <fullName evidence="5">EAL domain-containing protein</fullName>
    </submittedName>
</protein>
<dbReference type="NCBIfam" id="TIGR00254">
    <property type="entry name" value="GGDEF"/>
    <property type="match status" value="1"/>
</dbReference>
<dbReference type="InterPro" id="IPR043128">
    <property type="entry name" value="Rev_trsase/Diguanyl_cyclase"/>
</dbReference>
<feature type="domain" description="EAL" evidence="3">
    <location>
        <begin position="465"/>
        <end position="715"/>
    </location>
</feature>
<dbReference type="EMBL" id="SPQU01000010">
    <property type="protein sequence ID" value="TFV36682.1"/>
    <property type="molecule type" value="Genomic_DNA"/>
</dbReference>
<evidence type="ECO:0000259" key="2">
    <source>
        <dbReference type="PROSITE" id="PS50113"/>
    </source>
</evidence>
<dbReference type="OrthoDB" id="9814202at2"/>
<dbReference type="CDD" id="cd01949">
    <property type="entry name" value="GGDEF"/>
    <property type="match status" value="1"/>
</dbReference>
<dbReference type="AlphaFoldDB" id="A0A4Y9L4B6"/>
<evidence type="ECO:0000313" key="5">
    <source>
        <dbReference type="EMBL" id="TFV36682.1"/>
    </source>
</evidence>
<dbReference type="Gene3D" id="3.30.450.20">
    <property type="entry name" value="PAS domain"/>
    <property type="match status" value="2"/>
</dbReference>
<dbReference type="Pfam" id="PF12860">
    <property type="entry name" value="PAS_7"/>
    <property type="match status" value="1"/>
</dbReference>
<dbReference type="PROSITE" id="PS50112">
    <property type="entry name" value="PAS"/>
    <property type="match status" value="1"/>
</dbReference>
<dbReference type="Gene3D" id="3.30.70.270">
    <property type="match status" value="1"/>
</dbReference>
<dbReference type="CDD" id="cd01948">
    <property type="entry name" value="EAL"/>
    <property type="match status" value="1"/>
</dbReference>
<gene>
    <name evidence="5" type="ORF">E4K66_21965</name>
</gene>
<feature type="domain" description="GGDEF" evidence="4">
    <location>
        <begin position="322"/>
        <end position="456"/>
    </location>
</feature>
<dbReference type="SMART" id="SM00052">
    <property type="entry name" value="EAL"/>
    <property type="match status" value="1"/>
</dbReference>
<dbReference type="InterPro" id="IPR035965">
    <property type="entry name" value="PAS-like_dom_sf"/>
</dbReference>
<dbReference type="Pfam" id="PF00563">
    <property type="entry name" value="EAL"/>
    <property type="match status" value="1"/>
</dbReference>
<dbReference type="PROSITE" id="PS50883">
    <property type="entry name" value="EAL"/>
    <property type="match status" value="1"/>
</dbReference>